<evidence type="ECO:0008006" key="3">
    <source>
        <dbReference type="Google" id="ProtNLM"/>
    </source>
</evidence>
<evidence type="ECO:0000313" key="1">
    <source>
        <dbReference type="EMBL" id="KAF8709184.1"/>
    </source>
</evidence>
<evidence type="ECO:0000313" key="2">
    <source>
        <dbReference type="Proteomes" id="UP000602905"/>
    </source>
</evidence>
<feature type="non-terminal residue" evidence="1">
    <location>
        <position position="1"/>
    </location>
</feature>
<comment type="caution">
    <text evidence="1">The sequence shown here is derived from an EMBL/GenBank/DDBJ whole genome shotgun (WGS) entry which is preliminary data.</text>
</comment>
<accession>A0A8H7HVP7</accession>
<name>A0A8H7HVP7_9AGAM</name>
<dbReference type="Proteomes" id="UP000602905">
    <property type="component" value="Unassembled WGS sequence"/>
</dbReference>
<dbReference type="OrthoDB" id="3027208at2759"/>
<sequence>MLELNFLRSEHWLSEESNDRAIVLNEDHETFALFLDIIYEYPVDFAYTKECVRLSLLGHKYEASHIIERCRAHLLTSLPSGASERDFWMAETSYEDASMIPSVLRAARLIDMPRIIPWAIYELSVRSETKIRWAADNELIVKPFSNHLKAIQKLKRKIIPRWRKLVARFMKDKCAAEWWVEEDDCWRRTTLEDLENSGFMVEEDTYDPLRDMHEAMEFSCEGLCSICADLWTDYATAFMERFLEEVGLVVCD</sequence>
<dbReference type="AlphaFoldDB" id="A0A8H7HVP7"/>
<gene>
    <name evidence="1" type="ORF">RHS03_02820</name>
</gene>
<protein>
    <recommendedName>
        <fullName evidence="3">BTB domain-containing protein</fullName>
    </recommendedName>
</protein>
<organism evidence="1 2">
    <name type="scientific">Rhizoctonia solani</name>
    <dbReference type="NCBI Taxonomy" id="456999"/>
    <lineage>
        <taxon>Eukaryota</taxon>
        <taxon>Fungi</taxon>
        <taxon>Dikarya</taxon>
        <taxon>Basidiomycota</taxon>
        <taxon>Agaricomycotina</taxon>
        <taxon>Agaricomycetes</taxon>
        <taxon>Cantharellales</taxon>
        <taxon>Ceratobasidiaceae</taxon>
        <taxon>Rhizoctonia</taxon>
    </lineage>
</organism>
<dbReference type="EMBL" id="JACYCD010000048">
    <property type="protein sequence ID" value="KAF8709184.1"/>
    <property type="molecule type" value="Genomic_DNA"/>
</dbReference>
<proteinExistence type="predicted"/>
<reference evidence="1" key="1">
    <citation type="submission" date="2020-09" db="EMBL/GenBank/DDBJ databases">
        <title>Comparative genome analyses of four rice-infecting Rhizoctonia solani isolates reveal extensive enrichment of homogalacturonan modification genes.</title>
        <authorList>
            <person name="Lee D.-Y."/>
            <person name="Jeon J."/>
            <person name="Kim K.-T."/>
            <person name="Cheong K."/>
            <person name="Song H."/>
            <person name="Choi G."/>
            <person name="Ko J."/>
            <person name="Opiyo S.O."/>
            <person name="Zuo S."/>
            <person name="Madhav S."/>
            <person name="Lee Y.-H."/>
            <person name="Wang G.-L."/>
        </authorList>
    </citation>
    <scope>NUCLEOTIDE SEQUENCE</scope>
    <source>
        <strain evidence="1">AG1-IA WGL</strain>
    </source>
</reference>